<keyword evidence="4" id="KW-0862">Zinc</keyword>
<evidence type="ECO:0000256" key="6">
    <source>
        <dbReference type="ARBA" id="ARBA00023163"/>
    </source>
</evidence>
<organism evidence="11 12">
    <name type="scientific">Parnassius apollo</name>
    <name type="common">Apollo butterfly</name>
    <name type="synonym">Papilio apollo</name>
    <dbReference type="NCBI Taxonomy" id="110799"/>
    <lineage>
        <taxon>Eukaryota</taxon>
        <taxon>Metazoa</taxon>
        <taxon>Ecdysozoa</taxon>
        <taxon>Arthropoda</taxon>
        <taxon>Hexapoda</taxon>
        <taxon>Insecta</taxon>
        <taxon>Pterygota</taxon>
        <taxon>Neoptera</taxon>
        <taxon>Endopterygota</taxon>
        <taxon>Lepidoptera</taxon>
        <taxon>Glossata</taxon>
        <taxon>Ditrysia</taxon>
        <taxon>Papilionoidea</taxon>
        <taxon>Papilionidae</taxon>
        <taxon>Parnassiinae</taxon>
        <taxon>Parnassini</taxon>
        <taxon>Parnassius</taxon>
        <taxon>Parnassius</taxon>
    </lineage>
</organism>
<dbReference type="SMART" id="SM00614">
    <property type="entry name" value="ZnF_BED"/>
    <property type="match status" value="1"/>
</dbReference>
<dbReference type="AlphaFoldDB" id="A0A8S3WF81"/>
<sequence>MLANIVYKYYESVSEVWKYFLRAENGLSAKCKLCKKILKTKDRSPRGLHVHLISIHKIDTKTKNVISPPPLTLPPPSSNTGATNQNMELVTASASTSNVSPESPGSSAPVPPARKKRQKITDHFLPVEDTSMEKKISRMVAKDGLPFRVFCTSTDMRNLFNSSGHKLPMSPNTIKLIVMNYGMTLKMKIMRELAQLKENDHRFTLTCDEWTSSMNKRYMNVNVHTFLNGNTMFWNLGLIRVFGSMPAESGVSILKTKLIEFGLILETDIINITTDGASVMKKLGRLISLSHQLCYAHGVQLGIIDTIYKKQTDVEEPVIESENEENDDEIPLEMDEISSTGSGLEDDVFHCSMPRTEVYLDAEYAGIIEKVRKLVKLFKRSPTKNDTLQIYVKQEFGKDIKLQLDCKTRWSSLADMISTFIRIKLCVSKALIDLSLEADPNYCLNAEEHAVLANLDKAFQPVKLAVEVLCRQDTDLAIAETTLRFMIRKLEELKTPLAEKLAGSLRKRIVERRTNLTACLLYIRDPAKYQADKEEFAKDETFKLRPKNVIRTEIKSLIERLHPQYNLTNSQTETNSDPSWSIASTSAATANDIAEFEDDDNEQLSSLSEIRKSISLQEELQETLTAAFKEPRDRKLTTNSLEALIKKEMNLYESGGSKGELLRFVDNCLRSVVPTSVESERAFSAAGYLANKIRSRLADDSLDILCFLRSYFQNNS</sequence>
<dbReference type="Proteomes" id="UP000691718">
    <property type="component" value="Unassembled WGS sequence"/>
</dbReference>
<evidence type="ECO:0000256" key="1">
    <source>
        <dbReference type="ARBA" id="ARBA00004123"/>
    </source>
</evidence>
<comment type="subcellular location">
    <subcellularLocation>
        <location evidence="1">Nucleus</location>
    </subcellularLocation>
</comment>
<protein>
    <submittedName>
        <fullName evidence="11">(apollo) hypothetical protein</fullName>
    </submittedName>
</protein>
<evidence type="ECO:0000256" key="2">
    <source>
        <dbReference type="ARBA" id="ARBA00022723"/>
    </source>
</evidence>
<dbReference type="InterPro" id="IPR052035">
    <property type="entry name" value="ZnF_BED_domain_contain"/>
</dbReference>
<dbReference type="OrthoDB" id="8124016at2759"/>
<keyword evidence="7" id="KW-0539">Nucleus</keyword>
<name>A0A8S3WF81_PARAO</name>
<evidence type="ECO:0000256" key="7">
    <source>
        <dbReference type="ARBA" id="ARBA00023242"/>
    </source>
</evidence>
<dbReference type="EMBL" id="CAJQZP010000312">
    <property type="protein sequence ID" value="CAG4956002.1"/>
    <property type="molecule type" value="Genomic_DNA"/>
</dbReference>
<feature type="domain" description="BED-type" evidence="10">
    <location>
        <begin position="11"/>
        <end position="63"/>
    </location>
</feature>
<dbReference type="PROSITE" id="PS50808">
    <property type="entry name" value="ZF_BED"/>
    <property type="match status" value="1"/>
</dbReference>
<evidence type="ECO:0000256" key="3">
    <source>
        <dbReference type="ARBA" id="ARBA00022771"/>
    </source>
</evidence>
<proteinExistence type="predicted"/>
<keyword evidence="3 8" id="KW-0863">Zinc-finger</keyword>
<reference evidence="11" key="1">
    <citation type="submission" date="2021-04" db="EMBL/GenBank/DDBJ databases">
        <authorList>
            <person name="Tunstrom K."/>
        </authorList>
    </citation>
    <scope>NUCLEOTIDE SEQUENCE</scope>
</reference>
<dbReference type="InterPro" id="IPR003656">
    <property type="entry name" value="Znf_BED"/>
</dbReference>
<dbReference type="GO" id="GO:0003677">
    <property type="term" value="F:DNA binding"/>
    <property type="evidence" value="ECO:0007669"/>
    <property type="project" value="InterPro"/>
</dbReference>
<dbReference type="PANTHER" id="PTHR46481">
    <property type="entry name" value="ZINC FINGER BED DOMAIN-CONTAINING PROTEIN 4"/>
    <property type="match status" value="1"/>
</dbReference>
<comment type="caution">
    <text evidence="11">The sequence shown here is derived from an EMBL/GenBank/DDBJ whole genome shotgun (WGS) entry which is preliminary data.</text>
</comment>
<evidence type="ECO:0000256" key="9">
    <source>
        <dbReference type="SAM" id="MobiDB-lite"/>
    </source>
</evidence>
<keyword evidence="12" id="KW-1185">Reference proteome</keyword>
<evidence type="ECO:0000256" key="4">
    <source>
        <dbReference type="ARBA" id="ARBA00022833"/>
    </source>
</evidence>
<keyword evidence="5" id="KW-0805">Transcription regulation</keyword>
<dbReference type="Pfam" id="PF02892">
    <property type="entry name" value="zf-BED"/>
    <property type="match status" value="1"/>
</dbReference>
<dbReference type="PANTHER" id="PTHR46481:SF10">
    <property type="entry name" value="ZINC FINGER BED DOMAIN-CONTAINING PROTEIN 39"/>
    <property type="match status" value="1"/>
</dbReference>
<feature type="region of interest" description="Disordered" evidence="9">
    <location>
        <begin position="92"/>
        <end position="118"/>
    </location>
</feature>
<feature type="compositionally biased region" description="Polar residues" evidence="9">
    <location>
        <begin position="92"/>
        <end position="106"/>
    </location>
</feature>
<keyword evidence="2" id="KW-0479">Metal-binding</keyword>
<evidence type="ECO:0000313" key="12">
    <source>
        <dbReference type="Proteomes" id="UP000691718"/>
    </source>
</evidence>
<dbReference type="GO" id="GO:0005634">
    <property type="term" value="C:nucleus"/>
    <property type="evidence" value="ECO:0007669"/>
    <property type="project" value="UniProtKB-SubCell"/>
</dbReference>
<dbReference type="GO" id="GO:0008270">
    <property type="term" value="F:zinc ion binding"/>
    <property type="evidence" value="ECO:0007669"/>
    <property type="project" value="UniProtKB-KW"/>
</dbReference>
<evidence type="ECO:0000259" key="10">
    <source>
        <dbReference type="PROSITE" id="PS50808"/>
    </source>
</evidence>
<accession>A0A8S3WF81</accession>
<evidence type="ECO:0000256" key="5">
    <source>
        <dbReference type="ARBA" id="ARBA00023015"/>
    </source>
</evidence>
<gene>
    <name evidence="11" type="ORF">PAPOLLO_LOCUS5437</name>
</gene>
<evidence type="ECO:0000256" key="8">
    <source>
        <dbReference type="PROSITE-ProRule" id="PRU00027"/>
    </source>
</evidence>
<keyword evidence="6" id="KW-0804">Transcription</keyword>
<evidence type="ECO:0000313" key="11">
    <source>
        <dbReference type="EMBL" id="CAG4956002.1"/>
    </source>
</evidence>